<dbReference type="AlphaFoldDB" id="A0A975B8M8"/>
<dbReference type="InterPro" id="IPR050535">
    <property type="entry name" value="DNA_Repair-Maintenance_Comp"/>
</dbReference>
<dbReference type="GO" id="GO:0016787">
    <property type="term" value="F:hydrolase activity"/>
    <property type="evidence" value="ECO:0007669"/>
    <property type="project" value="UniProtKB-KW"/>
</dbReference>
<dbReference type="Gene3D" id="3.60.21.10">
    <property type="match status" value="1"/>
</dbReference>
<dbReference type="InterPro" id="IPR014576">
    <property type="entry name" value="Pesterase_YhaO"/>
</dbReference>
<dbReference type="Pfam" id="PF00149">
    <property type="entry name" value="Metallophos"/>
    <property type="match status" value="1"/>
</dbReference>
<evidence type="ECO:0000259" key="2">
    <source>
        <dbReference type="Pfam" id="PF00149"/>
    </source>
</evidence>
<sequence length="420" mass="46429">MFTFIHAADIHLDSPLRNLSQYEGAPVDALRGATRRAMENLVELAVSRKVDFVLISGDLYDGDWKDYNTGLYFVSQMSRLREADIQVCIITGNHDAASRMTRTIRVPDNVFVFPSSSAGTFKFDKIGAAVHGQSFSGPAVKKNLALAYPDIIEGYYNIGMLHTCATGREGHAPYAPCRVEELVLKGYDYWALGHVHQKEVLYENPFIVFPGNIQGRHIKETGAKGCMIVEADIMGGNTVVEFNALDVLRWEKAGVDISDIGDSYQVVENLCMELESLLEENQGVPLAVRVELYGRSAAHENFAARPMHWINQIRSAALDTGGGQIWIEKVNLGTGLPGKNTALPGGPVGEIMSYIDEFKSDKEMLACLGESLNPLIRKLPREMKEFSGIFQNKDPEWIAGVLDSIYPVLLDRLTGKGDIE</sequence>
<keyword evidence="4" id="KW-1185">Reference proteome</keyword>
<proteinExistence type="predicted"/>
<evidence type="ECO:0000313" key="4">
    <source>
        <dbReference type="Proteomes" id="UP000663720"/>
    </source>
</evidence>
<name>A0A975B8M8_9BACT</name>
<dbReference type="EMBL" id="CP061799">
    <property type="protein sequence ID" value="QTA80883.1"/>
    <property type="molecule type" value="Genomic_DNA"/>
</dbReference>
<dbReference type="SUPFAM" id="SSF56300">
    <property type="entry name" value="Metallo-dependent phosphatases"/>
    <property type="match status" value="1"/>
</dbReference>
<reference evidence="3" key="1">
    <citation type="journal article" date="2021" name="Microb. Physiol.">
        <title>Proteogenomic Insights into the Physiology of Marine, Sulfate-Reducing, Filamentous Desulfonema limicola and Desulfonema magnum.</title>
        <authorList>
            <person name="Schnaars V."/>
            <person name="Wohlbrand L."/>
            <person name="Scheve S."/>
            <person name="Hinrichs C."/>
            <person name="Reinhardt R."/>
            <person name="Rabus R."/>
        </authorList>
    </citation>
    <scope>NUCLEOTIDE SEQUENCE</scope>
    <source>
        <strain evidence="3">5ac10</strain>
    </source>
</reference>
<gene>
    <name evidence="3" type="ORF">dnl_31970</name>
</gene>
<keyword evidence="1" id="KW-0378">Hydrolase</keyword>
<dbReference type="RefSeq" id="WP_207692445.1">
    <property type="nucleotide sequence ID" value="NZ_CP061799.1"/>
</dbReference>
<protein>
    <submittedName>
        <fullName evidence="3">Metallophosphoesterase family protein</fullName>
    </submittedName>
</protein>
<dbReference type="PANTHER" id="PTHR30337:SF7">
    <property type="entry name" value="PHOSPHOESTERASE"/>
    <property type="match status" value="1"/>
</dbReference>
<evidence type="ECO:0000256" key="1">
    <source>
        <dbReference type="ARBA" id="ARBA00022801"/>
    </source>
</evidence>
<dbReference type="InterPro" id="IPR029052">
    <property type="entry name" value="Metallo-depent_PP-like"/>
</dbReference>
<feature type="domain" description="Calcineurin-like phosphoesterase" evidence="2">
    <location>
        <begin position="3"/>
        <end position="197"/>
    </location>
</feature>
<dbReference type="PANTHER" id="PTHR30337">
    <property type="entry name" value="COMPONENT OF ATP-DEPENDENT DSDNA EXONUCLEASE"/>
    <property type="match status" value="1"/>
</dbReference>
<organism evidence="3 4">
    <name type="scientific">Desulfonema limicola</name>
    <dbReference type="NCBI Taxonomy" id="45656"/>
    <lineage>
        <taxon>Bacteria</taxon>
        <taxon>Pseudomonadati</taxon>
        <taxon>Thermodesulfobacteriota</taxon>
        <taxon>Desulfobacteria</taxon>
        <taxon>Desulfobacterales</taxon>
        <taxon>Desulfococcaceae</taxon>
        <taxon>Desulfonema</taxon>
    </lineage>
</organism>
<dbReference type="KEGG" id="dli:dnl_31970"/>
<dbReference type="PIRSF" id="PIRSF033091">
    <property type="entry name" value="Pesterase_YhaO"/>
    <property type="match status" value="1"/>
</dbReference>
<accession>A0A975B8M8</accession>
<dbReference type="InterPro" id="IPR004843">
    <property type="entry name" value="Calcineurin-like_PHP"/>
</dbReference>
<dbReference type="CDD" id="cd00840">
    <property type="entry name" value="MPP_Mre11_N"/>
    <property type="match status" value="1"/>
</dbReference>
<dbReference type="InterPro" id="IPR041796">
    <property type="entry name" value="Mre11_N"/>
</dbReference>
<evidence type="ECO:0000313" key="3">
    <source>
        <dbReference type="EMBL" id="QTA80883.1"/>
    </source>
</evidence>
<dbReference type="Proteomes" id="UP000663720">
    <property type="component" value="Chromosome"/>
</dbReference>